<keyword evidence="1" id="KW-0812">Transmembrane</keyword>
<dbReference type="NCBIfam" id="TIGR02532">
    <property type="entry name" value="IV_pilin_GFxxxE"/>
    <property type="match status" value="1"/>
</dbReference>
<dbReference type="InterPro" id="IPR013362">
    <property type="entry name" value="Pilus_4_PilV"/>
</dbReference>
<dbReference type="Pfam" id="PF07963">
    <property type="entry name" value="N_methyl"/>
    <property type="match status" value="1"/>
</dbReference>
<dbReference type="Proteomes" id="UP001528672">
    <property type="component" value="Unassembled WGS sequence"/>
</dbReference>
<dbReference type="PROSITE" id="PS00409">
    <property type="entry name" value="PROKAR_NTER_METHYL"/>
    <property type="match status" value="1"/>
</dbReference>
<name>A0ABT5MEQ7_9BURK</name>
<comment type="caution">
    <text evidence="2">The sequence shown here is derived from an EMBL/GenBank/DDBJ whole genome shotgun (WGS) entry which is preliminary data.</text>
</comment>
<dbReference type="EMBL" id="JAQSIO010000003">
    <property type="protein sequence ID" value="MDD0815064.1"/>
    <property type="molecule type" value="Genomic_DNA"/>
</dbReference>
<protein>
    <submittedName>
        <fullName evidence="2">Type IV pilus modification protein PilV</fullName>
    </submittedName>
</protein>
<evidence type="ECO:0000256" key="1">
    <source>
        <dbReference type="SAM" id="Phobius"/>
    </source>
</evidence>
<evidence type="ECO:0000313" key="2">
    <source>
        <dbReference type="EMBL" id="MDD0815064.1"/>
    </source>
</evidence>
<dbReference type="RefSeq" id="WP_273926725.1">
    <property type="nucleotide sequence ID" value="NZ_JAQSIO010000003.1"/>
</dbReference>
<organism evidence="2 3">
    <name type="scientific">Curvibacter microcysteis</name>
    <dbReference type="NCBI Taxonomy" id="3026419"/>
    <lineage>
        <taxon>Bacteria</taxon>
        <taxon>Pseudomonadati</taxon>
        <taxon>Pseudomonadota</taxon>
        <taxon>Betaproteobacteria</taxon>
        <taxon>Burkholderiales</taxon>
        <taxon>Comamonadaceae</taxon>
        <taxon>Curvibacter</taxon>
    </lineage>
</organism>
<gene>
    <name evidence="2" type="primary">pilV</name>
    <name evidence="2" type="ORF">PSQ39_10520</name>
</gene>
<dbReference type="NCBIfam" id="TIGR02523">
    <property type="entry name" value="type_IV_pilV"/>
    <property type="match status" value="1"/>
</dbReference>
<keyword evidence="3" id="KW-1185">Reference proteome</keyword>
<keyword evidence="1" id="KW-0472">Membrane</keyword>
<evidence type="ECO:0000313" key="3">
    <source>
        <dbReference type="Proteomes" id="UP001528672"/>
    </source>
</evidence>
<accession>A0ABT5MEQ7</accession>
<dbReference type="InterPro" id="IPR012902">
    <property type="entry name" value="N_methyl_site"/>
</dbReference>
<keyword evidence="1" id="KW-1133">Transmembrane helix</keyword>
<feature type="transmembrane region" description="Helical" evidence="1">
    <location>
        <begin position="37"/>
        <end position="59"/>
    </location>
</feature>
<sequence>MKNSPPPAPCAPLPGQSQAAALPQAPRRARGFSLLEVLVAIFVLSFGMLGMVGMQAFALQSNTQARLQSSAAALARELAEMMRGNKDEGLRAAGANLYLGTFSGSAMAPATTSYCLNATATTNCTSTADVANAEMTDWLTRVAQELPGARVSICYDNAPYDSNGLPVWACSGTGTDGLIMIKMGWTQTSTNRSNTGESAFNLSGATGSRPALVFPVTSGNS</sequence>
<proteinExistence type="predicted"/>
<reference evidence="2 3" key="1">
    <citation type="submission" date="2023-02" db="EMBL/GenBank/DDBJ databases">
        <title>Bacterial whole genome sequence for Curvibacter sp. HBC28.</title>
        <authorList>
            <person name="Le V."/>
            <person name="Ko S.-R."/>
            <person name="Ahn C.-Y."/>
            <person name="Oh H.-M."/>
        </authorList>
    </citation>
    <scope>NUCLEOTIDE SEQUENCE [LARGE SCALE GENOMIC DNA]</scope>
    <source>
        <strain evidence="2 3">HBC28</strain>
    </source>
</reference>